<dbReference type="SUPFAM" id="SSF46689">
    <property type="entry name" value="Homeodomain-like"/>
    <property type="match status" value="1"/>
</dbReference>
<dbReference type="EMBL" id="WNDP01000137">
    <property type="protein sequence ID" value="KAF1019699.1"/>
    <property type="molecule type" value="Genomic_DNA"/>
</dbReference>
<feature type="DNA-binding region" description="H-T-H motif" evidence="2">
    <location>
        <begin position="36"/>
        <end position="55"/>
    </location>
</feature>
<dbReference type="PANTHER" id="PTHR43479">
    <property type="entry name" value="ACREF/ENVCD OPERON REPRESSOR-RELATED"/>
    <property type="match status" value="1"/>
</dbReference>
<name>A0A833PB09_ACIBZ</name>
<dbReference type="Gene3D" id="1.10.357.10">
    <property type="entry name" value="Tetracycline Repressor, domain 2"/>
    <property type="match status" value="1"/>
</dbReference>
<comment type="caution">
    <text evidence="4">The sequence shown here is derived from an EMBL/GenBank/DDBJ whole genome shotgun (WGS) entry which is preliminary data.</text>
</comment>
<dbReference type="InterPro" id="IPR050624">
    <property type="entry name" value="HTH-type_Tx_Regulator"/>
</dbReference>
<evidence type="ECO:0000256" key="2">
    <source>
        <dbReference type="PROSITE-ProRule" id="PRU00335"/>
    </source>
</evidence>
<proteinExistence type="predicted"/>
<accession>A0A833PB09</accession>
<dbReference type="GO" id="GO:0003677">
    <property type="term" value="F:DNA binding"/>
    <property type="evidence" value="ECO:0007669"/>
    <property type="project" value="UniProtKB-UniRule"/>
</dbReference>
<sequence length="210" mass="24233">MPMRKQPQQQRARNVVDSILEATQLCIAEHGLLNVTTPKISEKSGVSVGSIYQYFGNKEEIIQELLRRKSEQLGLALKQIAISQEGLSLNEIIPLSIQFGFDMMKADGGFFIEVLKHWHGYNNSEAAKVLEKHFYEVGLYVFSRFFKDWSFEVLKNKSFVIINSTLFTMMRYVSHNNFLISEQQLKKELTLMILAYLEQDTNIVQSQSQN</sequence>
<organism evidence="4 5">
    <name type="scientific">Acinetobacter bereziniae</name>
    <name type="common">Acinetobacter genomosp. 10</name>
    <dbReference type="NCBI Taxonomy" id="106648"/>
    <lineage>
        <taxon>Bacteria</taxon>
        <taxon>Pseudomonadati</taxon>
        <taxon>Pseudomonadota</taxon>
        <taxon>Gammaproteobacteria</taxon>
        <taxon>Moraxellales</taxon>
        <taxon>Moraxellaceae</taxon>
        <taxon>Acinetobacter</taxon>
    </lineage>
</organism>
<dbReference type="PANTHER" id="PTHR43479:SF11">
    <property type="entry name" value="ACREF_ENVCD OPERON REPRESSOR-RELATED"/>
    <property type="match status" value="1"/>
</dbReference>
<dbReference type="InterPro" id="IPR001647">
    <property type="entry name" value="HTH_TetR"/>
</dbReference>
<evidence type="ECO:0000259" key="3">
    <source>
        <dbReference type="PROSITE" id="PS50977"/>
    </source>
</evidence>
<feature type="domain" description="HTH tetR-type" evidence="3">
    <location>
        <begin position="13"/>
        <end position="73"/>
    </location>
</feature>
<dbReference type="Pfam" id="PF00440">
    <property type="entry name" value="TetR_N"/>
    <property type="match status" value="1"/>
</dbReference>
<gene>
    <name evidence="4" type="primary">bm3R1</name>
    <name evidence="4" type="ORF">GAK29_03843</name>
</gene>
<dbReference type="PROSITE" id="PS01081">
    <property type="entry name" value="HTH_TETR_1"/>
    <property type="match status" value="1"/>
</dbReference>
<evidence type="ECO:0000313" key="5">
    <source>
        <dbReference type="Proteomes" id="UP000490535"/>
    </source>
</evidence>
<protein>
    <submittedName>
        <fullName evidence="4">HTH-type transcriptional repressor Bm3R1</fullName>
    </submittedName>
</protein>
<dbReference type="PRINTS" id="PR00455">
    <property type="entry name" value="HTHTETR"/>
</dbReference>
<reference evidence="5" key="1">
    <citation type="journal article" date="2020" name="MBio">
        <title>Horizontal gene transfer to a defensive symbiont with a reduced genome amongst a multipartite beetle microbiome.</title>
        <authorList>
            <person name="Waterworth S.C."/>
            <person name="Florez L.V."/>
            <person name="Rees E.R."/>
            <person name="Hertweck C."/>
            <person name="Kaltenpoth M."/>
            <person name="Kwan J.C."/>
        </authorList>
    </citation>
    <scope>NUCLEOTIDE SEQUENCE [LARGE SCALE GENOMIC DNA]</scope>
</reference>
<dbReference type="Proteomes" id="UP000490535">
    <property type="component" value="Unassembled WGS sequence"/>
</dbReference>
<evidence type="ECO:0000256" key="1">
    <source>
        <dbReference type="ARBA" id="ARBA00023125"/>
    </source>
</evidence>
<dbReference type="PROSITE" id="PS50977">
    <property type="entry name" value="HTH_TETR_2"/>
    <property type="match status" value="1"/>
</dbReference>
<dbReference type="AlphaFoldDB" id="A0A833PB09"/>
<keyword evidence="1 2" id="KW-0238">DNA-binding</keyword>
<dbReference type="InterPro" id="IPR009057">
    <property type="entry name" value="Homeodomain-like_sf"/>
</dbReference>
<evidence type="ECO:0000313" key="4">
    <source>
        <dbReference type="EMBL" id="KAF1019699.1"/>
    </source>
</evidence>
<dbReference type="InterPro" id="IPR023772">
    <property type="entry name" value="DNA-bd_HTH_TetR-type_CS"/>
</dbReference>